<gene>
    <name evidence="1" type="ORF">EIKCOROL_00364</name>
</gene>
<dbReference type="Proteomes" id="UP000005837">
    <property type="component" value="Unassembled WGS sequence"/>
</dbReference>
<dbReference type="EMBL" id="ACEA01000006">
    <property type="protein sequence ID" value="EEG24955.1"/>
    <property type="molecule type" value="Genomic_DNA"/>
</dbReference>
<comment type="caution">
    <text evidence="1">The sequence shown here is derived from an EMBL/GenBank/DDBJ whole genome shotgun (WGS) entry which is preliminary data.</text>
</comment>
<evidence type="ECO:0000313" key="1">
    <source>
        <dbReference type="EMBL" id="EEG24955.1"/>
    </source>
</evidence>
<protein>
    <submittedName>
        <fullName evidence="1">Uncharacterized protein</fullName>
    </submittedName>
</protein>
<reference evidence="1 2" key="1">
    <citation type="submission" date="2009-01" db="EMBL/GenBank/DDBJ databases">
        <authorList>
            <person name="Fulton L."/>
            <person name="Clifton S."/>
            <person name="Chinwalla A.T."/>
            <person name="Mitreva M."/>
            <person name="Sodergren E."/>
            <person name="Weinstock G."/>
            <person name="Clifton S."/>
            <person name="Dooling D.J."/>
            <person name="Fulton B."/>
            <person name="Minx P."/>
            <person name="Pepin K.H."/>
            <person name="Johnson M."/>
            <person name="Bhonagiri V."/>
            <person name="Nash W.E."/>
            <person name="Mardis E.R."/>
            <person name="Wilson R.K."/>
        </authorList>
    </citation>
    <scope>NUCLEOTIDE SEQUENCE [LARGE SCALE GENOMIC DNA]</scope>
    <source>
        <strain evidence="1 2">ATCC 23834</strain>
    </source>
</reference>
<evidence type="ECO:0000313" key="2">
    <source>
        <dbReference type="Proteomes" id="UP000005837"/>
    </source>
</evidence>
<organism evidence="1 2">
    <name type="scientific">Eikenella corrodens ATCC 23834</name>
    <dbReference type="NCBI Taxonomy" id="546274"/>
    <lineage>
        <taxon>Bacteria</taxon>
        <taxon>Pseudomonadati</taxon>
        <taxon>Pseudomonadota</taxon>
        <taxon>Betaproteobacteria</taxon>
        <taxon>Neisseriales</taxon>
        <taxon>Neisseriaceae</taxon>
        <taxon>Eikenella</taxon>
    </lineage>
</organism>
<name>C0DSP3_EIKCO</name>
<accession>C0DSP3</accession>
<proteinExistence type="predicted"/>
<sequence>MLSKTVKHIANLSDEKWAYDSRNCKYQLLSGSLKLPKGYLKKKLQRS</sequence>
<dbReference type="HOGENOM" id="CLU_3167523_0_0_4"/>
<dbReference type="AlphaFoldDB" id="C0DSP3"/>